<dbReference type="STRING" id="1202536.A33U_088"/>
<dbReference type="OrthoDB" id="9790352at2"/>
<evidence type="ECO:0000313" key="12">
    <source>
        <dbReference type="EMBL" id="AFP83551.1"/>
    </source>
</evidence>
<evidence type="ECO:0000313" key="13">
    <source>
        <dbReference type="Proteomes" id="UP000003932"/>
    </source>
</evidence>
<keyword evidence="4" id="KW-0521">NADP</keyword>
<evidence type="ECO:0000256" key="9">
    <source>
        <dbReference type="SAM" id="Phobius"/>
    </source>
</evidence>
<organism evidence="12 13">
    <name type="scientific">Candidatus Carsonella ruddii CE isolate Thao2000</name>
    <dbReference type="NCBI Taxonomy" id="1202536"/>
    <lineage>
        <taxon>Bacteria</taxon>
        <taxon>Pseudomonadati</taxon>
        <taxon>Pseudomonadota</taxon>
        <taxon>Gammaproteobacteria</taxon>
        <taxon>Oceanospirillales</taxon>
        <taxon>Halomonadaceae</taxon>
        <taxon>Zymobacter group</taxon>
        <taxon>Candidatus Carsonella</taxon>
    </lineage>
</organism>
<dbReference type="PANTHER" id="PTHR20836:SF7">
    <property type="entry name" value="4-HYDROXY-TETRAHYDRODIPICOLINATE REDUCTASE"/>
    <property type="match status" value="1"/>
</dbReference>
<feature type="transmembrane region" description="Helical" evidence="9">
    <location>
        <begin position="196"/>
        <end position="214"/>
    </location>
</feature>
<dbReference type="GO" id="GO:0009089">
    <property type="term" value="P:lysine biosynthetic process via diaminopimelate"/>
    <property type="evidence" value="ECO:0007669"/>
    <property type="project" value="InterPro"/>
</dbReference>
<evidence type="ECO:0000256" key="2">
    <source>
        <dbReference type="ARBA" id="ARBA00022490"/>
    </source>
</evidence>
<keyword evidence="5" id="KW-0220">Diaminopimelate biosynthesis</keyword>
<feature type="domain" description="Dihydrodipicolinate reductase N-terminal" evidence="10">
    <location>
        <begin position="2"/>
        <end position="112"/>
    </location>
</feature>
<sequence length="231" mass="26836">MIKIFIFGITGKIGKLIIKLIKTNKNFIILGGINKINLFFFKIKKYKNIFFNMKKNGVLIDFSDSFLIKEILLISIKYNLPLIIGTTGFNLIKLKLIKKASKLIPIIISYNMSIGINLINLIISNINVFLIKFNFDSYIIDIHHNKKKDIPSGTSLMLSSKIKNNNILSLRIKNIIGNHILYIISNYEIIKIEHFVINRKIFILGVIYSIFWILNKKKGCYSMYDVFFNIY</sequence>
<evidence type="ECO:0000256" key="4">
    <source>
        <dbReference type="ARBA" id="ARBA00022857"/>
    </source>
</evidence>
<evidence type="ECO:0000256" key="1">
    <source>
        <dbReference type="ARBA" id="ARBA00006642"/>
    </source>
</evidence>
<keyword evidence="3" id="KW-0028">Amino-acid biosynthesis</keyword>
<keyword evidence="2" id="KW-0963">Cytoplasm</keyword>
<evidence type="ECO:0000256" key="8">
    <source>
        <dbReference type="ARBA" id="ARBA00023154"/>
    </source>
</evidence>
<keyword evidence="7" id="KW-0520">NAD</keyword>
<keyword evidence="9" id="KW-0472">Membrane</keyword>
<dbReference type="Gene3D" id="3.30.360.10">
    <property type="entry name" value="Dihydrodipicolinate Reductase, domain 2"/>
    <property type="match status" value="1"/>
</dbReference>
<evidence type="ECO:0000259" key="10">
    <source>
        <dbReference type="Pfam" id="PF01113"/>
    </source>
</evidence>
<comment type="similarity">
    <text evidence="1">Belongs to the DapB family.</text>
</comment>
<keyword evidence="8" id="KW-0457">Lysine biosynthesis</keyword>
<evidence type="ECO:0000259" key="11">
    <source>
        <dbReference type="Pfam" id="PF05173"/>
    </source>
</evidence>
<dbReference type="PIRSF" id="PIRSF000161">
    <property type="entry name" value="DHPR"/>
    <property type="match status" value="1"/>
</dbReference>
<dbReference type="EMBL" id="CP003541">
    <property type="protein sequence ID" value="AFP83551.1"/>
    <property type="molecule type" value="Genomic_DNA"/>
</dbReference>
<feature type="transmembrane region" description="Helical" evidence="9">
    <location>
        <begin position="71"/>
        <end position="91"/>
    </location>
</feature>
<name>J7GVY3_CARRU</name>
<evidence type="ECO:0000256" key="7">
    <source>
        <dbReference type="ARBA" id="ARBA00023027"/>
    </source>
</evidence>
<dbReference type="Proteomes" id="UP000003932">
    <property type="component" value="Chromosome"/>
</dbReference>
<dbReference type="PANTHER" id="PTHR20836">
    <property type="entry name" value="DIHYDRODIPICOLINATE REDUCTASE"/>
    <property type="match status" value="1"/>
</dbReference>
<evidence type="ECO:0000256" key="6">
    <source>
        <dbReference type="ARBA" id="ARBA00023002"/>
    </source>
</evidence>
<dbReference type="InterPro" id="IPR022663">
    <property type="entry name" value="DapB_C"/>
</dbReference>
<dbReference type="GO" id="GO:0008839">
    <property type="term" value="F:4-hydroxy-tetrahydrodipicolinate reductase"/>
    <property type="evidence" value="ECO:0007669"/>
    <property type="project" value="InterPro"/>
</dbReference>
<dbReference type="Pfam" id="PF05173">
    <property type="entry name" value="DapB_C"/>
    <property type="match status" value="1"/>
</dbReference>
<evidence type="ECO:0000256" key="3">
    <source>
        <dbReference type="ARBA" id="ARBA00022605"/>
    </source>
</evidence>
<reference evidence="12 13" key="1">
    <citation type="journal article" date="2012" name="Mol. Biol. Evol.">
        <title>Genome reduction and co-evolution between the primary and secondary bacterial symbionts of psyllids.</title>
        <authorList>
            <person name="Sloan D.B."/>
            <person name="Moran N.A."/>
        </authorList>
    </citation>
    <scope>NUCLEOTIDE SEQUENCE [LARGE SCALE GENOMIC DNA]</scope>
    <source>
        <strain evidence="12 13">CE</strain>
    </source>
</reference>
<dbReference type="Gene3D" id="3.40.50.720">
    <property type="entry name" value="NAD(P)-binding Rossmann-like Domain"/>
    <property type="match status" value="1"/>
</dbReference>
<feature type="domain" description="Dihydrodipicolinate reductase C-terminal" evidence="11">
    <location>
        <begin position="115"/>
        <end position="226"/>
    </location>
</feature>
<dbReference type="KEGG" id="cru:A33U_088"/>
<dbReference type="CDD" id="cd02274">
    <property type="entry name" value="DHDPR_N"/>
    <property type="match status" value="1"/>
</dbReference>
<dbReference type="PATRIC" id="fig|1202536.3.peg.76"/>
<gene>
    <name evidence="12" type="primary">dapB</name>
    <name evidence="12" type="ORF">A33U_088</name>
</gene>
<dbReference type="GO" id="GO:0019877">
    <property type="term" value="P:diaminopimelate biosynthetic process"/>
    <property type="evidence" value="ECO:0007669"/>
    <property type="project" value="UniProtKB-KW"/>
</dbReference>
<feature type="transmembrane region" description="Helical" evidence="9">
    <location>
        <begin position="103"/>
        <end position="123"/>
    </location>
</feature>
<dbReference type="SUPFAM" id="SSF51735">
    <property type="entry name" value="NAD(P)-binding Rossmann-fold domains"/>
    <property type="match status" value="1"/>
</dbReference>
<evidence type="ECO:0000256" key="5">
    <source>
        <dbReference type="ARBA" id="ARBA00022915"/>
    </source>
</evidence>
<dbReference type="RefSeq" id="WP_014886852.1">
    <property type="nucleotide sequence ID" value="NC_018414.1"/>
</dbReference>
<protein>
    <submittedName>
        <fullName evidence="12">Dihydrodipicolinate reductase</fullName>
    </submittedName>
</protein>
<keyword evidence="9" id="KW-1133">Transmembrane helix</keyword>
<dbReference type="InterPro" id="IPR000846">
    <property type="entry name" value="DapB_N"/>
</dbReference>
<dbReference type="GO" id="GO:0005829">
    <property type="term" value="C:cytosol"/>
    <property type="evidence" value="ECO:0007669"/>
    <property type="project" value="TreeGrafter"/>
</dbReference>
<dbReference type="InterPro" id="IPR036291">
    <property type="entry name" value="NAD(P)-bd_dom_sf"/>
</dbReference>
<dbReference type="Pfam" id="PF01113">
    <property type="entry name" value="DapB_N"/>
    <property type="match status" value="1"/>
</dbReference>
<accession>J7GVY3</accession>
<dbReference type="InterPro" id="IPR023940">
    <property type="entry name" value="DHDPR_bac"/>
</dbReference>
<dbReference type="HOGENOM" id="CLU_047479_2_2_6"/>
<keyword evidence="9" id="KW-0812">Transmembrane</keyword>
<dbReference type="AlphaFoldDB" id="J7GVY3"/>
<keyword evidence="6" id="KW-0560">Oxidoreductase</keyword>
<dbReference type="SUPFAM" id="SSF55347">
    <property type="entry name" value="Glyceraldehyde-3-phosphate dehydrogenase-like, C-terminal domain"/>
    <property type="match status" value="1"/>
</dbReference>
<proteinExistence type="inferred from homology"/>